<dbReference type="AlphaFoldDB" id="A0A975BHW4"/>
<protein>
    <submittedName>
        <fullName evidence="1">Uncharacterized protein</fullName>
    </submittedName>
</protein>
<name>A0A975BHW4_9BACT</name>
<dbReference type="Proteomes" id="UP000663722">
    <property type="component" value="Chromosome"/>
</dbReference>
<sequence length="45" mass="5840">MKYDVHLTETFLRTLKILKKKYRRIKRDCERLLFKFFFTDQRRRT</sequence>
<evidence type="ECO:0000313" key="1">
    <source>
        <dbReference type="EMBL" id="QTA86029.1"/>
    </source>
</evidence>
<reference evidence="1" key="1">
    <citation type="journal article" date="2021" name="Microb. Physiol.">
        <title>Proteogenomic Insights into the Physiology of Marine, Sulfate-Reducing, Filamentous Desulfonema limicola and Desulfonema magnum.</title>
        <authorList>
            <person name="Schnaars V."/>
            <person name="Wohlbrand L."/>
            <person name="Scheve S."/>
            <person name="Hinrichs C."/>
            <person name="Reinhardt R."/>
            <person name="Rabus R."/>
        </authorList>
    </citation>
    <scope>NUCLEOTIDE SEQUENCE</scope>
    <source>
        <strain evidence="1">4be13</strain>
    </source>
</reference>
<dbReference type="EMBL" id="CP061800">
    <property type="protein sequence ID" value="QTA86029.1"/>
    <property type="molecule type" value="Genomic_DNA"/>
</dbReference>
<accession>A0A975BHW4</accession>
<organism evidence="1 2">
    <name type="scientific">Desulfonema magnum</name>
    <dbReference type="NCBI Taxonomy" id="45655"/>
    <lineage>
        <taxon>Bacteria</taxon>
        <taxon>Pseudomonadati</taxon>
        <taxon>Thermodesulfobacteriota</taxon>
        <taxon>Desulfobacteria</taxon>
        <taxon>Desulfobacterales</taxon>
        <taxon>Desulfococcaceae</taxon>
        <taxon>Desulfonema</taxon>
    </lineage>
</organism>
<gene>
    <name evidence="1" type="ORF">dnm_020470</name>
</gene>
<evidence type="ECO:0000313" key="2">
    <source>
        <dbReference type="Proteomes" id="UP000663722"/>
    </source>
</evidence>
<dbReference type="KEGG" id="dmm:dnm_020470"/>
<keyword evidence="2" id="KW-1185">Reference proteome</keyword>
<proteinExistence type="predicted"/>